<evidence type="ECO:0000313" key="6">
    <source>
        <dbReference type="Proteomes" id="UP000188145"/>
    </source>
</evidence>
<name>A0A1Q2CPC7_9ACTN</name>
<dbReference type="SUPFAM" id="SSF53822">
    <property type="entry name" value="Periplasmic binding protein-like I"/>
    <property type="match status" value="1"/>
</dbReference>
<dbReference type="RefSeq" id="WP_077686309.1">
    <property type="nucleotide sequence ID" value="NZ_CP019606.1"/>
</dbReference>
<dbReference type="GO" id="GO:0000976">
    <property type="term" value="F:transcription cis-regulatory region binding"/>
    <property type="evidence" value="ECO:0007669"/>
    <property type="project" value="TreeGrafter"/>
</dbReference>
<evidence type="ECO:0000256" key="3">
    <source>
        <dbReference type="ARBA" id="ARBA00023163"/>
    </source>
</evidence>
<dbReference type="InterPro" id="IPR046335">
    <property type="entry name" value="LacI/GalR-like_sensor"/>
</dbReference>
<dbReference type="Proteomes" id="UP000188145">
    <property type="component" value="Chromosome"/>
</dbReference>
<dbReference type="STRING" id="1332264.BW730_11250"/>
<evidence type="ECO:0000256" key="1">
    <source>
        <dbReference type="ARBA" id="ARBA00023015"/>
    </source>
</evidence>
<reference evidence="6" key="1">
    <citation type="submission" date="2017-02" db="EMBL/GenBank/DDBJ databases">
        <title>Tessaracoccus aquaemaris sp. nov., isolated from the intestine of a Korean rockfish, Sebastes schlegelii, in a marine aquaculture pond.</title>
        <authorList>
            <person name="Tak E.J."/>
            <person name="Bae J.-W."/>
        </authorList>
    </citation>
    <scope>NUCLEOTIDE SEQUENCE [LARGE SCALE GENOMIC DNA]</scope>
    <source>
        <strain evidence="6">NSG39</strain>
    </source>
</reference>
<sequence>MARLSMRDVAARAQVSIGTVSNVVNNPDIVLPATREKVQQAIADLGWVPNQQAQQLRAGRGRTIGLAVMDVTNPFFADLLRAAQDVLFAHGFHATIGDANIDEARQTAILRTFLQQRVRGVILGPIGPQPLEVAALAKAHIPTVLVDRAADSVECCAVGVDDVAGGRIAVEHLVSQGHRRVAFVGGPSSLKQIQDRLEGAQAAALDGGADLLSISVPQLDFASGRLAADQVVLMDPRARPTGVFCANDLVAIAFLQGLTAQGLRVPDDIAIVGYDNIDFAAAAAVPLSSVAQPRQDLGRTAADLLLAEIADADADRDHVHTSVSFTPTLVVRASSALTR</sequence>
<dbReference type="SUPFAM" id="SSF47413">
    <property type="entry name" value="lambda repressor-like DNA-binding domains"/>
    <property type="match status" value="1"/>
</dbReference>
<keyword evidence="6" id="KW-1185">Reference proteome</keyword>
<gene>
    <name evidence="5" type="ORF">BW730_11250</name>
</gene>
<dbReference type="KEGG" id="tes:BW730_11250"/>
<dbReference type="PANTHER" id="PTHR30146:SF109">
    <property type="entry name" value="HTH-TYPE TRANSCRIPTIONAL REGULATOR GALS"/>
    <property type="match status" value="1"/>
</dbReference>
<dbReference type="SMART" id="SM00354">
    <property type="entry name" value="HTH_LACI"/>
    <property type="match status" value="1"/>
</dbReference>
<keyword evidence="3" id="KW-0804">Transcription</keyword>
<dbReference type="CDD" id="cd01392">
    <property type="entry name" value="HTH_LacI"/>
    <property type="match status" value="1"/>
</dbReference>
<evidence type="ECO:0000259" key="4">
    <source>
        <dbReference type="PROSITE" id="PS50932"/>
    </source>
</evidence>
<evidence type="ECO:0000256" key="2">
    <source>
        <dbReference type="ARBA" id="ARBA00023125"/>
    </source>
</evidence>
<dbReference type="PROSITE" id="PS00356">
    <property type="entry name" value="HTH_LACI_1"/>
    <property type="match status" value="1"/>
</dbReference>
<dbReference type="InterPro" id="IPR010982">
    <property type="entry name" value="Lambda_DNA-bd_dom_sf"/>
</dbReference>
<dbReference type="InterPro" id="IPR000843">
    <property type="entry name" value="HTH_LacI"/>
</dbReference>
<dbReference type="Gene3D" id="3.40.50.2300">
    <property type="match status" value="2"/>
</dbReference>
<dbReference type="PROSITE" id="PS50932">
    <property type="entry name" value="HTH_LACI_2"/>
    <property type="match status" value="1"/>
</dbReference>
<dbReference type="AlphaFoldDB" id="A0A1Q2CPC7"/>
<dbReference type="OrthoDB" id="37081at2"/>
<evidence type="ECO:0000313" key="5">
    <source>
        <dbReference type="EMBL" id="AQP47977.1"/>
    </source>
</evidence>
<dbReference type="GO" id="GO:0003700">
    <property type="term" value="F:DNA-binding transcription factor activity"/>
    <property type="evidence" value="ECO:0007669"/>
    <property type="project" value="TreeGrafter"/>
</dbReference>
<accession>A0A1Q2CPC7</accession>
<protein>
    <submittedName>
        <fullName evidence="5">LacI family transcriptional regulator</fullName>
    </submittedName>
</protein>
<organism evidence="5 6">
    <name type="scientific">Tessaracoccus aquimaris</name>
    <dbReference type="NCBI Taxonomy" id="1332264"/>
    <lineage>
        <taxon>Bacteria</taxon>
        <taxon>Bacillati</taxon>
        <taxon>Actinomycetota</taxon>
        <taxon>Actinomycetes</taxon>
        <taxon>Propionibacteriales</taxon>
        <taxon>Propionibacteriaceae</taxon>
        <taxon>Tessaracoccus</taxon>
    </lineage>
</organism>
<dbReference type="EMBL" id="CP019606">
    <property type="protein sequence ID" value="AQP47977.1"/>
    <property type="molecule type" value="Genomic_DNA"/>
</dbReference>
<dbReference type="InterPro" id="IPR028082">
    <property type="entry name" value="Peripla_BP_I"/>
</dbReference>
<keyword evidence="1" id="KW-0805">Transcription regulation</keyword>
<feature type="domain" description="HTH lacI-type" evidence="4">
    <location>
        <begin position="4"/>
        <end position="58"/>
    </location>
</feature>
<dbReference type="Pfam" id="PF13377">
    <property type="entry name" value="Peripla_BP_3"/>
    <property type="match status" value="1"/>
</dbReference>
<dbReference type="Pfam" id="PF00356">
    <property type="entry name" value="LacI"/>
    <property type="match status" value="1"/>
</dbReference>
<keyword evidence="2" id="KW-0238">DNA-binding</keyword>
<dbReference type="PANTHER" id="PTHR30146">
    <property type="entry name" value="LACI-RELATED TRANSCRIPTIONAL REPRESSOR"/>
    <property type="match status" value="1"/>
</dbReference>
<dbReference type="Gene3D" id="1.10.260.40">
    <property type="entry name" value="lambda repressor-like DNA-binding domains"/>
    <property type="match status" value="1"/>
</dbReference>
<proteinExistence type="predicted"/>